<proteinExistence type="inferred from homology"/>
<gene>
    <name evidence="7" type="ORF">SAMN03159428_04875</name>
    <name evidence="6" type="ORF">SAMN03159514_04862</name>
</gene>
<dbReference type="PANTHER" id="PTHR13370">
    <property type="entry name" value="RNA METHYLASE-RELATED"/>
    <property type="match status" value="1"/>
</dbReference>
<dbReference type="EC" id="2.1.1.-" evidence="4"/>
<dbReference type="Proteomes" id="UP000199173">
    <property type="component" value="Unassembled WGS sequence"/>
</dbReference>
<evidence type="ECO:0000256" key="3">
    <source>
        <dbReference type="ARBA" id="ARBA00022679"/>
    </source>
</evidence>
<sequence>MLRFSAAVRPAVRPAAGRKCRALTVAGLLLKQAKLPPACSPVPRRARDIQSAPAARAASRPPLFAQLFARLCGGHGTTGVPLHTQEQNMSRFMQGDSVQLMATFPDNSIDFILTDPPYLVGFKDRSGRSIANDVNDEWVMPASQQMYRVLKNNSLAVSFYGWNRVDTFMQAWKAAGFRVVGHLVFTKSYASKSAFVGYQHESAYILAKGRPALPQNPLPDVMPWEYTGNRHHPTEKPVSILRPLIESFTRPGDLVLDPFAGSGSTCVAADQCGRRWIGIELLEQYHAAALQRIGEQRTQLRAVAA</sequence>
<dbReference type="Gene3D" id="3.40.50.150">
    <property type="entry name" value="Vaccinia Virus protein VP39"/>
    <property type="match status" value="1"/>
</dbReference>
<dbReference type="GO" id="GO:0003677">
    <property type="term" value="F:DNA binding"/>
    <property type="evidence" value="ECO:0007669"/>
    <property type="project" value="InterPro"/>
</dbReference>
<dbReference type="GO" id="GO:0009007">
    <property type="term" value="F:site-specific DNA-methyltransferase (adenine-specific) activity"/>
    <property type="evidence" value="ECO:0007669"/>
    <property type="project" value="TreeGrafter"/>
</dbReference>
<evidence type="ECO:0000313" key="8">
    <source>
        <dbReference type="Proteomes" id="UP000198760"/>
    </source>
</evidence>
<comment type="caution">
    <text evidence="6">The sequence shown here is derived from an EMBL/GenBank/DDBJ whole genome shotgun (WGS) entry which is preliminary data.</text>
</comment>
<dbReference type="PANTHER" id="PTHR13370:SF3">
    <property type="entry name" value="TRNA (GUANINE(10)-N2)-METHYLTRANSFERASE HOMOLOG"/>
    <property type="match status" value="1"/>
</dbReference>
<dbReference type="InterPro" id="IPR029063">
    <property type="entry name" value="SAM-dependent_MTases_sf"/>
</dbReference>
<dbReference type="PRINTS" id="PR00508">
    <property type="entry name" value="S21N4MTFRASE"/>
</dbReference>
<evidence type="ECO:0000313" key="6">
    <source>
        <dbReference type="EMBL" id="SFR26110.1"/>
    </source>
</evidence>
<protein>
    <recommendedName>
        <fullName evidence="4">Methyltransferase</fullName>
        <ecNumber evidence="4">2.1.1.-</ecNumber>
    </recommendedName>
</protein>
<evidence type="ECO:0000259" key="5">
    <source>
        <dbReference type="Pfam" id="PF01555"/>
    </source>
</evidence>
<keyword evidence="3" id="KW-0808">Transferase</keyword>
<dbReference type="InterPro" id="IPR001091">
    <property type="entry name" value="RM_Methyltransferase"/>
</dbReference>
<name>A0AAX2EZD6_9ENTR</name>
<dbReference type="Pfam" id="PF01555">
    <property type="entry name" value="N6_N4_Mtase"/>
    <property type="match status" value="1"/>
</dbReference>
<dbReference type="InterPro" id="IPR002941">
    <property type="entry name" value="DNA_methylase_N4/N6"/>
</dbReference>
<evidence type="ECO:0000313" key="7">
    <source>
        <dbReference type="EMBL" id="SFU16476.1"/>
    </source>
</evidence>
<dbReference type="EMBL" id="FPAV01000019">
    <property type="protein sequence ID" value="SFU16476.1"/>
    <property type="molecule type" value="Genomic_DNA"/>
</dbReference>
<reference evidence="8 9" key="1">
    <citation type="submission" date="2016-10" db="EMBL/GenBank/DDBJ databases">
        <authorList>
            <person name="Varghese N."/>
            <person name="Submissions S."/>
        </authorList>
    </citation>
    <scope>NUCLEOTIDE SEQUENCE [LARGE SCALE GENOMIC DNA]</scope>
    <source>
        <strain evidence="7 8">NFIX06</strain>
        <strain evidence="6 9">NFIX08</strain>
    </source>
</reference>
<dbReference type="SUPFAM" id="SSF53335">
    <property type="entry name" value="S-adenosyl-L-methionine-dependent methyltransferases"/>
    <property type="match status" value="1"/>
</dbReference>
<dbReference type="EMBL" id="FOYJ01000016">
    <property type="protein sequence ID" value="SFR26110.1"/>
    <property type="molecule type" value="Genomic_DNA"/>
</dbReference>
<evidence type="ECO:0000313" key="9">
    <source>
        <dbReference type="Proteomes" id="UP000199173"/>
    </source>
</evidence>
<dbReference type="InterPro" id="IPR002052">
    <property type="entry name" value="DNA_methylase_N6_adenine_CS"/>
</dbReference>
<dbReference type="GO" id="GO:0032259">
    <property type="term" value="P:methylation"/>
    <property type="evidence" value="ECO:0007669"/>
    <property type="project" value="UniProtKB-KW"/>
</dbReference>
<organism evidence="6 9">
    <name type="scientific">Kosakonia radicincitans</name>
    <dbReference type="NCBI Taxonomy" id="283686"/>
    <lineage>
        <taxon>Bacteria</taxon>
        <taxon>Pseudomonadati</taxon>
        <taxon>Pseudomonadota</taxon>
        <taxon>Gammaproteobacteria</taxon>
        <taxon>Enterobacterales</taxon>
        <taxon>Enterobacteriaceae</taxon>
        <taxon>Kosakonia</taxon>
    </lineage>
</organism>
<dbReference type="GO" id="GO:0005737">
    <property type="term" value="C:cytoplasm"/>
    <property type="evidence" value="ECO:0007669"/>
    <property type="project" value="TreeGrafter"/>
</dbReference>
<evidence type="ECO:0000256" key="4">
    <source>
        <dbReference type="RuleBase" id="RU362026"/>
    </source>
</evidence>
<evidence type="ECO:0000256" key="2">
    <source>
        <dbReference type="ARBA" id="ARBA00022603"/>
    </source>
</evidence>
<dbReference type="Proteomes" id="UP000198760">
    <property type="component" value="Unassembled WGS sequence"/>
</dbReference>
<feature type="domain" description="DNA methylase N-4/N-6" evidence="5">
    <location>
        <begin position="109"/>
        <end position="289"/>
    </location>
</feature>
<accession>A0AAX2EZD6</accession>
<comment type="similarity">
    <text evidence="1 4">Belongs to the N(4)/N(6)-methyltransferase family.</text>
</comment>
<dbReference type="NCBIfam" id="NF010253">
    <property type="entry name" value="PRK13699.1"/>
    <property type="match status" value="1"/>
</dbReference>
<evidence type="ECO:0000256" key="1">
    <source>
        <dbReference type="ARBA" id="ARBA00006594"/>
    </source>
</evidence>
<dbReference type="AlphaFoldDB" id="A0AAX2EZD6"/>
<dbReference type="PROSITE" id="PS00092">
    <property type="entry name" value="N6_MTASE"/>
    <property type="match status" value="1"/>
</dbReference>
<dbReference type="GO" id="GO:0008170">
    <property type="term" value="F:N-methyltransferase activity"/>
    <property type="evidence" value="ECO:0007669"/>
    <property type="project" value="InterPro"/>
</dbReference>
<keyword evidence="8" id="KW-1185">Reference proteome</keyword>
<keyword evidence="2" id="KW-0489">Methyltransferase</keyword>